<accession>H2Y0L5</accession>
<dbReference type="Proteomes" id="UP000008144">
    <property type="component" value="Unassembled WGS sequence"/>
</dbReference>
<dbReference type="Ensembl" id="ENSCINT00000033165.1">
    <property type="protein sequence ID" value="ENSCINP00000035449.1"/>
    <property type="gene ID" value="ENSCING00000023824.1"/>
</dbReference>
<feature type="region of interest" description="Disordered" evidence="1">
    <location>
        <begin position="1"/>
        <end position="45"/>
    </location>
</feature>
<protein>
    <submittedName>
        <fullName evidence="2">Uncharacterized protein</fullName>
    </submittedName>
</protein>
<sequence length="73" mass="8158">MEDSETESSLEEDDGSTGGLGNIEEVDEKDDSSNDASEYETEVSETVTIKNKITITMDFTEEVEKVVKSLKRY</sequence>
<dbReference type="HOGENOM" id="CLU_2711169_0_0_1"/>
<reference evidence="2" key="3">
    <citation type="submission" date="2025-09" db="UniProtKB">
        <authorList>
            <consortium name="Ensembl"/>
        </authorList>
    </citation>
    <scope>IDENTIFICATION</scope>
</reference>
<evidence type="ECO:0000256" key="1">
    <source>
        <dbReference type="SAM" id="MobiDB-lite"/>
    </source>
</evidence>
<keyword evidence="3" id="KW-1185">Reference proteome</keyword>
<proteinExistence type="predicted"/>
<evidence type="ECO:0000313" key="3">
    <source>
        <dbReference type="Proteomes" id="UP000008144"/>
    </source>
</evidence>
<organism evidence="2 3">
    <name type="scientific">Ciona intestinalis</name>
    <name type="common">Transparent sea squirt</name>
    <name type="synonym">Ascidia intestinalis</name>
    <dbReference type="NCBI Taxonomy" id="7719"/>
    <lineage>
        <taxon>Eukaryota</taxon>
        <taxon>Metazoa</taxon>
        <taxon>Chordata</taxon>
        <taxon>Tunicata</taxon>
        <taxon>Ascidiacea</taxon>
        <taxon>Phlebobranchia</taxon>
        <taxon>Cionidae</taxon>
        <taxon>Ciona</taxon>
    </lineage>
</organism>
<dbReference type="InParanoid" id="H2Y0L5"/>
<dbReference type="AlphaFoldDB" id="H2Y0L5"/>
<reference evidence="2" key="2">
    <citation type="submission" date="2025-08" db="UniProtKB">
        <authorList>
            <consortium name="Ensembl"/>
        </authorList>
    </citation>
    <scope>IDENTIFICATION</scope>
</reference>
<name>H2Y0L5_CIOIN</name>
<evidence type="ECO:0000313" key="2">
    <source>
        <dbReference type="Ensembl" id="ENSCINP00000035449.1"/>
    </source>
</evidence>
<reference evidence="3" key="1">
    <citation type="journal article" date="2002" name="Science">
        <title>The draft genome of Ciona intestinalis: insights into chordate and vertebrate origins.</title>
        <authorList>
            <person name="Dehal P."/>
            <person name="Satou Y."/>
            <person name="Campbell R.K."/>
            <person name="Chapman J."/>
            <person name="Degnan B."/>
            <person name="De Tomaso A."/>
            <person name="Davidson B."/>
            <person name="Di Gregorio A."/>
            <person name="Gelpke M."/>
            <person name="Goodstein D.M."/>
            <person name="Harafuji N."/>
            <person name="Hastings K.E."/>
            <person name="Ho I."/>
            <person name="Hotta K."/>
            <person name="Huang W."/>
            <person name="Kawashima T."/>
            <person name="Lemaire P."/>
            <person name="Martinez D."/>
            <person name="Meinertzhagen I.A."/>
            <person name="Necula S."/>
            <person name="Nonaka M."/>
            <person name="Putnam N."/>
            <person name="Rash S."/>
            <person name="Saiga H."/>
            <person name="Satake M."/>
            <person name="Terry A."/>
            <person name="Yamada L."/>
            <person name="Wang H.G."/>
            <person name="Awazu S."/>
            <person name="Azumi K."/>
            <person name="Boore J."/>
            <person name="Branno M."/>
            <person name="Chin-Bow S."/>
            <person name="DeSantis R."/>
            <person name="Doyle S."/>
            <person name="Francino P."/>
            <person name="Keys D.N."/>
            <person name="Haga S."/>
            <person name="Hayashi H."/>
            <person name="Hino K."/>
            <person name="Imai K.S."/>
            <person name="Inaba K."/>
            <person name="Kano S."/>
            <person name="Kobayashi K."/>
            <person name="Kobayashi M."/>
            <person name="Lee B.I."/>
            <person name="Makabe K.W."/>
            <person name="Manohar C."/>
            <person name="Matassi G."/>
            <person name="Medina M."/>
            <person name="Mochizuki Y."/>
            <person name="Mount S."/>
            <person name="Morishita T."/>
            <person name="Miura S."/>
            <person name="Nakayama A."/>
            <person name="Nishizaka S."/>
            <person name="Nomoto H."/>
            <person name="Ohta F."/>
            <person name="Oishi K."/>
            <person name="Rigoutsos I."/>
            <person name="Sano M."/>
            <person name="Sasaki A."/>
            <person name="Sasakura Y."/>
            <person name="Shoguchi E."/>
            <person name="Shin-i T."/>
            <person name="Spagnuolo A."/>
            <person name="Stainier D."/>
            <person name="Suzuki M.M."/>
            <person name="Tassy O."/>
            <person name="Takatori N."/>
            <person name="Tokuoka M."/>
            <person name="Yagi K."/>
            <person name="Yoshizaki F."/>
            <person name="Wada S."/>
            <person name="Zhang C."/>
            <person name="Hyatt P.D."/>
            <person name="Larimer F."/>
            <person name="Detter C."/>
            <person name="Doggett N."/>
            <person name="Glavina T."/>
            <person name="Hawkins T."/>
            <person name="Richardson P."/>
            <person name="Lucas S."/>
            <person name="Kohara Y."/>
            <person name="Levine M."/>
            <person name="Satoh N."/>
            <person name="Rokhsar D.S."/>
        </authorList>
    </citation>
    <scope>NUCLEOTIDE SEQUENCE [LARGE SCALE GENOMIC DNA]</scope>
</reference>
<feature type="compositionally biased region" description="Acidic residues" evidence="1">
    <location>
        <begin position="1"/>
        <end position="15"/>
    </location>
</feature>